<organism evidence="3 4">
    <name type="scientific">Halobacteriovorax marinus</name>
    <dbReference type="NCBI Taxonomy" id="97084"/>
    <lineage>
        <taxon>Bacteria</taxon>
        <taxon>Pseudomonadati</taxon>
        <taxon>Bdellovibrionota</taxon>
        <taxon>Bacteriovoracia</taxon>
        <taxon>Bacteriovoracales</taxon>
        <taxon>Halobacteriovoraceae</taxon>
        <taxon>Halobacteriovorax</taxon>
    </lineage>
</organism>
<proteinExistence type="predicted"/>
<evidence type="ECO:0000259" key="2">
    <source>
        <dbReference type="Pfam" id="PF07238"/>
    </source>
</evidence>
<feature type="domain" description="PilZ" evidence="2">
    <location>
        <begin position="693"/>
        <end position="794"/>
    </location>
</feature>
<feature type="coiled-coil region" evidence="1">
    <location>
        <begin position="417"/>
        <end position="444"/>
    </location>
</feature>
<protein>
    <recommendedName>
        <fullName evidence="2">PilZ domain-containing protein</fullName>
    </recommendedName>
</protein>
<gene>
    <name evidence="3" type="ORF">A9Q84_02300</name>
</gene>
<dbReference type="GO" id="GO:0035438">
    <property type="term" value="F:cyclic-di-GMP binding"/>
    <property type="evidence" value="ECO:0007669"/>
    <property type="project" value="InterPro"/>
</dbReference>
<dbReference type="AlphaFoldDB" id="A0A1Y5FCF3"/>
<keyword evidence="1" id="KW-0175">Coiled coil</keyword>
<sequence>MLIEAIIELFRSQNVEFYVLSDDKYYDDGVLEDHITKVYLLQIQDKVLKIFDIFEIVSFLESSKLEGQDYVFDLRVRSWIKVCEIQVLRDTGFVFKASIEKEIPSFIPPHKLPSESLEESVDSDYLYLLKFYEELKQSSIDHVESVRRTHEIELLNIKKENSSLQSGVSELNVLVFELEKSKEQQELLNSNLEEVVGEFKADAFLSSKKLNLAEEELLQAKVHLETEKEKIYHELEEFKNTNTKSFESIVLTEKENFELVQKNQSLSYALKVQEQKYHDMKLIFTQYEDHSKKEGLNERVLEKAFDYFLHGPVGGDQAKLEKKVDLLEKELKEKDLFFEGKLKRSSDELSEVSSHFKKKNKEIELHYKKNISELLNEKEILVKKVDELDSYHAHVQKNQSLIDSQSSKENEKHTLQISFQEAKLEKATTRIAFLESELSKVMNENQGQVEVIDNFEKALKVKKSEENKVRSQELDHSEKIKQLENSNKDLLEKNTKIEELIKANQLLLDKNSKVETRKSEYKAEYTKLLAKSEKSLAKIKALENQKSDVVVDDDSQEELEKLKQEIEGYTNRLQNEQDKTLQLKIDLEKLKEADTKIELVKASGQDEEELSRLIGDSFEVVNDSVWIIQGDDGKKSGPHSFSTVYDMKEAGELTKESRVKKQGEAFKPCKDIFELSVPVTTHGEGENRRFFVKRNSVRVPFYELVTFEIGGEEYRGYCTSLSSGGVFIEMTKIDEEVFKMNGKGRVLFPSGALESPFNCIAQIKNVSVEKPKGIGLMFVDLPDEAKEDILSYVNNCLNKNKKSA</sequence>
<dbReference type="EMBL" id="MAAO01000002">
    <property type="protein sequence ID" value="OUR99881.1"/>
    <property type="molecule type" value="Genomic_DNA"/>
</dbReference>
<name>A0A1Y5FCF3_9BACT</name>
<dbReference type="InterPro" id="IPR009875">
    <property type="entry name" value="PilZ_domain"/>
</dbReference>
<reference evidence="4" key="1">
    <citation type="journal article" date="2017" name="Proc. Natl. Acad. Sci. U.S.A.">
        <title>Simulation of Deepwater Horizon oil plume reveals substrate specialization within a complex community of hydrocarbon-degraders.</title>
        <authorList>
            <person name="Hu P."/>
            <person name="Dubinsky E.A."/>
            <person name="Probst A.J."/>
            <person name="Wang J."/>
            <person name="Sieber C.M.K."/>
            <person name="Tom L.M."/>
            <person name="Gardinali P."/>
            <person name="Banfield J.F."/>
            <person name="Atlas R.M."/>
            <person name="Andersen G.L."/>
        </authorList>
    </citation>
    <scope>NUCLEOTIDE SEQUENCE [LARGE SCALE GENOMIC DNA]</scope>
</reference>
<dbReference type="Proteomes" id="UP000196531">
    <property type="component" value="Unassembled WGS sequence"/>
</dbReference>
<accession>A0A1Y5FCF3</accession>
<evidence type="ECO:0000313" key="4">
    <source>
        <dbReference type="Proteomes" id="UP000196531"/>
    </source>
</evidence>
<evidence type="ECO:0000313" key="3">
    <source>
        <dbReference type="EMBL" id="OUR99881.1"/>
    </source>
</evidence>
<feature type="coiled-coil region" evidence="1">
    <location>
        <begin position="473"/>
        <end position="593"/>
    </location>
</feature>
<dbReference type="Gene3D" id="2.40.10.220">
    <property type="entry name" value="predicted glycosyltransferase like domains"/>
    <property type="match status" value="1"/>
</dbReference>
<comment type="caution">
    <text evidence="3">The sequence shown here is derived from an EMBL/GenBank/DDBJ whole genome shotgun (WGS) entry which is preliminary data.</text>
</comment>
<evidence type="ECO:0000256" key="1">
    <source>
        <dbReference type="SAM" id="Coils"/>
    </source>
</evidence>
<dbReference type="Pfam" id="PF07238">
    <property type="entry name" value="PilZ"/>
    <property type="match status" value="1"/>
</dbReference>
<feature type="coiled-coil region" evidence="1">
    <location>
        <begin position="178"/>
        <end position="241"/>
    </location>
</feature>